<evidence type="ECO:0000256" key="3">
    <source>
        <dbReference type="ARBA" id="ARBA00022741"/>
    </source>
</evidence>
<keyword evidence="3" id="KW-0547">Nucleotide-binding</keyword>
<evidence type="ECO:0000259" key="8">
    <source>
        <dbReference type="Pfam" id="PF16575"/>
    </source>
</evidence>
<dbReference type="OMA" id="VQYVNCH"/>
<keyword evidence="10" id="KW-1185">Reference proteome</keyword>
<dbReference type="Proteomes" id="UP000751190">
    <property type="component" value="Unassembled WGS sequence"/>
</dbReference>
<name>A0A8J5XY36_DIALT</name>
<dbReference type="Pfam" id="PF06807">
    <property type="entry name" value="Clp1"/>
    <property type="match status" value="1"/>
</dbReference>
<dbReference type="Gene3D" id="3.40.50.300">
    <property type="entry name" value="P-loop containing nucleotide triphosphate hydrolases"/>
    <property type="match status" value="1"/>
</dbReference>
<dbReference type="InterPro" id="IPR032319">
    <property type="entry name" value="CLP1_P"/>
</dbReference>
<evidence type="ECO:0000259" key="6">
    <source>
        <dbReference type="Pfam" id="PF06807"/>
    </source>
</evidence>
<dbReference type="GO" id="GO:0005634">
    <property type="term" value="C:nucleus"/>
    <property type="evidence" value="ECO:0007669"/>
    <property type="project" value="UniProtKB-SubCell"/>
</dbReference>
<dbReference type="Gene3D" id="2.40.30.330">
    <property type="entry name" value="Pre-mRNA cleavage complex subunit Clp1, C-terminal domain"/>
    <property type="match status" value="1"/>
</dbReference>
<dbReference type="PANTHER" id="PTHR12755">
    <property type="entry name" value="CLEAVAGE/POLYADENYLATION FACTOR IA SUBUNIT CLP1P"/>
    <property type="match status" value="1"/>
</dbReference>
<sequence length="425" mass="46252">MSALRDARVALAPNEEWRFEVDHGSQAVVTLTEGHAEIFGTELVAERRYTFSGVKLAVFTWHGCALEVEGSFSHQYTAHETPMLGVLQFHEELEQRRNAALATLSPGPRVMVVGSDDCGKSTMCRILANYAARRGHGVTYVDLDVGQPLFGPLGTISATAWQQPLDLEQRGEYAAPLAYWVGRTSIIDHAALFRRALQSMRSVLDKLFRAHLGARMAGTILNSRGWVDGDGYDQLLHAAEVLAVDTFVVIADDRLFSRLSTHFANRDVNVLRAPKSGGVVARSRAFRHECQLETLRHYFYGISGQLCPHLTVLPFSAVTLASIEPAPPPPPDTLPLGAVAPPRHAVRIVKLGDKSWPAQLKAILAVSFATSADEETVLAANVAGIVYVTQVDTENLRVTVLAPSPSALPGGPVLLTGDIKWLEAR</sequence>
<keyword evidence="4" id="KW-0067">ATP-binding</keyword>
<dbReference type="FunFam" id="2.60.120.1030:FF:000001">
    <property type="entry name" value="Protein CLP1 homolog 5"/>
    <property type="match status" value="1"/>
</dbReference>
<gene>
    <name evidence="9" type="ORF">KFE25_006495</name>
</gene>
<evidence type="ECO:0000256" key="4">
    <source>
        <dbReference type="ARBA" id="ARBA00022840"/>
    </source>
</evidence>
<dbReference type="GO" id="GO:0006388">
    <property type="term" value="P:tRNA splicing, via endonucleolytic cleavage and ligation"/>
    <property type="evidence" value="ECO:0007669"/>
    <property type="project" value="TreeGrafter"/>
</dbReference>
<keyword evidence="5" id="KW-0539">Nucleus</keyword>
<dbReference type="GO" id="GO:0005524">
    <property type="term" value="F:ATP binding"/>
    <property type="evidence" value="ECO:0007669"/>
    <property type="project" value="UniProtKB-KW"/>
</dbReference>
<evidence type="ECO:0000313" key="9">
    <source>
        <dbReference type="EMBL" id="KAG8470040.1"/>
    </source>
</evidence>
<evidence type="ECO:0000256" key="5">
    <source>
        <dbReference type="ARBA" id="ARBA00023242"/>
    </source>
</evidence>
<accession>A0A8J5XY36</accession>
<dbReference type="OrthoDB" id="258143at2759"/>
<feature type="domain" description="Clp1 C-terminal" evidence="6">
    <location>
        <begin position="306"/>
        <end position="423"/>
    </location>
</feature>
<evidence type="ECO:0008006" key="11">
    <source>
        <dbReference type="Google" id="ProtNLM"/>
    </source>
</evidence>
<dbReference type="SUPFAM" id="SSF52540">
    <property type="entry name" value="P-loop containing nucleoside triphosphate hydrolases"/>
    <property type="match status" value="2"/>
</dbReference>
<evidence type="ECO:0000256" key="2">
    <source>
        <dbReference type="ARBA" id="ARBA00022664"/>
    </source>
</evidence>
<dbReference type="GO" id="GO:0051731">
    <property type="term" value="F:polynucleotide 5'-hydroxyl-kinase activity"/>
    <property type="evidence" value="ECO:0007669"/>
    <property type="project" value="InterPro"/>
</dbReference>
<feature type="domain" description="Clp1 N-terminal" evidence="7">
    <location>
        <begin position="11"/>
        <end position="100"/>
    </location>
</feature>
<keyword evidence="2" id="KW-0507">mRNA processing</keyword>
<comment type="caution">
    <text evidence="9">The sequence shown here is derived from an EMBL/GenBank/DDBJ whole genome shotgun (WGS) entry which is preliminary data.</text>
</comment>
<dbReference type="PANTHER" id="PTHR12755:SF6">
    <property type="entry name" value="POLYRIBONUCLEOTIDE 5'-HYDROXYL-KINASE CLP1"/>
    <property type="match status" value="1"/>
</dbReference>
<proteinExistence type="predicted"/>
<dbReference type="InterPro" id="IPR038238">
    <property type="entry name" value="Clp1_C_sf"/>
</dbReference>
<organism evidence="9 10">
    <name type="scientific">Diacronema lutheri</name>
    <name type="common">Unicellular marine alga</name>
    <name type="synonym">Monochrysis lutheri</name>
    <dbReference type="NCBI Taxonomy" id="2081491"/>
    <lineage>
        <taxon>Eukaryota</taxon>
        <taxon>Haptista</taxon>
        <taxon>Haptophyta</taxon>
        <taxon>Pavlovophyceae</taxon>
        <taxon>Pavlovales</taxon>
        <taxon>Pavlovaceae</taxon>
        <taxon>Diacronema</taxon>
    </lineage>
</organism>
<dbReference type="InterPro" id="IPR038239">
    <property type="entry name" value="Clp1_N_sf"/>
</dbReference>
<comment type="subcellular location">
    <subcellularLocation>
        <location evidence="1">Nucleus</location>
    </subcellularLocation>
</comment>
<reference evidence="9" key="1">
    <citation type="submission" date="2021-05" db="EMBL/GenBank/DDBJ databases">
        <title>The genome of the haptophyte Pavlova lutheri (Diacronema luteri, Pavlovales) - a model for lipid biosynthesis in eukaryotic algae.</title>
        <authorList>
            <person name="Hulatt C.J."/>
            <person name="Posewitz M.C."/>
        </authorList>
    </citation>
    <scope>NUCLEOTIDE SEQUENCE</scope>
    <source>
        <strain evidence="9">NIVA-4/92</strain>
    </source>
</reference>
<evidence type="ECO:0000259" key="7">
    <source>
        <dbReference type="Pfam" id="PF16573"/>
    </source>
</evidence>
<evidence type="ECO:0000313" key="10">
    <source>
        <dbReference type="Proteomes" id="UP000751190"/>
    </source>
</evidence>
<dbReference type="GO" id="GO:0031124">
    <property type="term" value="P:mRNA 3'-end processing"/>
    <property type="evidence" value="ECO:0007669"/>
    <property type="project" value="InterPro"/>
</dbReference>
<dbReference type="InterPro" id="IPR010655">
    <property type="entry name" value="Clp1_C"/>
</dbReference>
<dbReference type="AlphaFoldDB" id="A0A8J5XY36"/>
<protein>
    <recommendedName>
        <fullName evidence="11">Protein CLP1 homolog</fullName>
    </recommendedName>
</protein>
<dbReference type="Pfam" id="PF16575">
    <property type="entry name" value="CLP1_P"/>
    <property type="match status" value="1"/>
</dbReference>
<dbReference type="InterPro" id="IPR027417">
    <property type="entry name" value="P-loop_NTPase"/>
</dbReference>
<dbReference type="InterPro" id="IPR032324">
    <property type="entry name" value="Clp1_N"/>
</dbReference>
<dbReference type="InterPro" id="IPR045116">
    <property type="entry name" value="Clp1/Grc3"/>
</dbReference>
<feature type="domain" description="Clp1 P-loop" evidence="8">
    <location>
        <begin position="114"/>
        <end position="301"/>
    </location>
</feature>
<dbReference type="Pfam" id="PF16573">
    <property type="entry name" value="CLP1_N"/>
    <property type="match status" value="1"/>
</dbReference>
<dbReference type="Gene3D" id="2.60.120.1030">
    <property type="entry name" value="Clp1, DNA binding domain"/>
    <property type="match status" value="1"/>
</dbReference>
<dbReference type="EMBL" id="JAGTXO010000002">
    <property type="protein sequence ID" value="KAG8470040.1"/>
    <property type="molecule type" value="Genomic_DNA"/>
</dbReference>
<evidence type="ECO:0000256" key="1">
    <source>
        <dbReference type="ARBA" id="ARBA00004123"/>
    </source>
</evidence>